<evidence type="ECO:0000256" key="10">
    <source>
        <dbReference type="ARBA" id="ARBA00023136"/>
    </source>
</evidence>
<feature type="region of interest" description="Disordered" evidence="13">
    <location>
        <begin position="462"/>
        <end position="542"/>
    </location>
</feature>
<dbReference type="CDD" id="cd00051">
    <property type="entry name" value="EFh"/>
    <property type="match status" value="1"/>
</dbReference>
<evidence type="ECO:0000256" key="12">
    <source>
        <dbReference type="ARBA" id="ARBA00045497"/>
    </source>
</evidence>
<feature type="transmembrane region" description="Helical" evidence="14">
    <location>
        <begin position="1022"/>
        <end position="1042"/>
    </location>
</feature>
<dbReference type="EMBL" id="QXFW01000305">
    <property type="protein sequence ID" value="KAE9016739.1"/>
    <property type="molecule type" value="Genomic_DNA"/>
</dbReference>
<evidence type="ECO:0000256" key="7">
    <source>
        <dbReference type="ARBA" id="ARBA00022842"/>
    </source>
</evidence>
<keyword evidence="6" id="KW-0106">Calcium</keyword>
<dbReference type="SMART" id="SM00015">
    <property type="entry name" value="IQ"/>
    <property type="match status" value="4"/>
</dbReference>
<feature type="domain" description="EF-hand" evidence="15">
    <location>
        <begin position="634"/>
        <end position="669"/>
    </location>
</feature>
<dbReference type="Proteomes" id="UP000488956">
    <property type="component" value="Unassembled WGS sequence"/>
</dbReference>
<comment type="similarity">
    <text evidence="2">Belongs to the CorA metal ion transporter (MIT) (TC 1.A.35) family.</text>
</comment>
<feature type="compositionally biased region" description="Low complexity" evidence="13">
    <location>
        <begin position="470"/>
        <end position="507"/>
    </location>
</feature>
<dbReference type="PANTHER" id="PTHR46494">
    <property type="entry name" value="CORA FAMILY METAL ION TRANSPORTER (EUROFUNG)"/>
    <property type="match status" value="1"/>
</dbReference>
<keyword evidence="9" id="KW-0406">Ion transport</keyword>
<dbReference type="SUPFAM" id="SSF143865">
    <property type="entry name" value="CorA soluble domain-like"/>
    <property type="match status" value="1"/>
</dbReference>
<evidence type="ECO:0000313" key="18">
    <source>
        <dbReference type="EMBL" id="KAE9249441.1"/>
    </source>
</evidence>
<dbReference type="Gene3D" id="1.20.58.340">
    <property type="entry name" value="Magnesium transport protein CorA, transmembrane region"/>
    <property type="match status" value="2"/>
</dbReference>
<keyword evidence="8 14" id="KW-1133">Transmembrane helix</keyword>
<evidence type="ECO:0000256" key="5">
    <source>
        <dbReference type="ARBA" id="ARBA00022692"/>
    </source>
</evidence>
<dbReference type="InterPro" id="IPR002523">
    <property type="entry name" value="MgTranspt_CorA/ZnTranspt_ZntB"/>
</dbReference>
<dbReference type="SUPFAM" id="SSF47473">
    <property type="entry name" value="EF-hand"/>
    <property type="match status" value="1"/>
</dbReference>
<keyword evidence="4" id="KW-1003">Cell membrane</keyword>
<dbReference type="Gene3D" id="1.10.238.10">
    <property type="entry name" value="EF-hand"/>
    <property type="match status" value="1"/>
</dbReference>
<dbReference type="GO" id="GO:0015087">
    <property type="term" value="F:cobalt ion transmembrane transporter activity"/>
    <property type="evidence" value="ECO:0007669"/>
    <property type="project" value="TreeGrafter"/>
</dbReference>
<dbReference type="InterPro" id="IPR002048">
    <property type="entry name" value="EF_hand_dom"/>
</dbReference>
<evidence type="ECO:0000313" key="19">
    <source>
        <dbReference type="Proteomes" id="UP000460718"/>
    </source>
</evidence>
<dbReference type="GO" id="GO:0015095">
    <property type="term" value="F:magnesium ion transmembrane transporter activity"/>
    <property type="evidence" value="ECO:0007669"/>
    <property type="project" value="TreeGrafter"/>
</dbReference>
<organism evidence="16 19">
    <name type="scientific">Phytophthora fragariae</name>
    <dbReference type="NCBI Taxonomy" id="53985"/>
    <lineage>
        <taxon>Eukaryota</taxon>
        <taxon>Sar</taxon>
        <taxon>Stramenopiles</taxon>
        <taxon>Oomycota</taxon>
        <taxon>Peronosporomycetes</taxon>
        <taxon>Peronosporales</taxon>
        <taxon>Peronosporaceae</taxon>
        <taxon>Phytophthora</taxon>
    </lineage>
</organism>
<protein>
    <recommendedName>
        <fullName evidence="15">EF-hand domain-containing protein</fullName>
    </recommendedName>
</protein>
<comment type="subcellular location">
    <subcellularLocation>
        <location evidence="1">Cell membrane</location>
        <topology evidence="1">Multi-pass membrane protein</topology>
    </subcellularLocation>
</comment>
<dbReference type="CDD" id="cd23767">
    <property type="entry name" value="IQCD"/>
    <property type="match status" value="1"/>
</dbReference>
<dbReference type="Gene3D" id="3.30.460.20">
    <property type="entry name" value="CorA soluble domain-like"/>
    <property type="match status" value="1"/>
</dbReference>
<dbReference type="InterPro" id="IPR000048">
    <property type="entry name" value="IQ_motif_EF-hand-BS"/>
</dbReference>
<keyword evidence="5 14" id="KW-0812">Transmembrane</keyword>
<dbReference type="GO" id="GO:0000287">
    <property type="term" value="F:magnesium ion binding"/>
    <property type="evidence" value="ECO:0007669"/>
    <property type="project" value="TreeGrafter"/>
</dbReference>
<evidence type="ECO:0000256" key="4">
    <source>
        <dbReference type="ARBA" id="ARBA00022475"/>
    </source>
</evidence>
<feature type="transmembrane region" description="Helical" evidence="14">
    <location>
        <begin position="989"/>
        <end position="1010"/>
    </location>
</feature>
<evidence type="ECO:0000256" key="2">
    <source>
        <dbReference type="ARBA" id="ARBA00009765"/>
    </source>
</evidence>
<evidence type="ECO:0000259" key="15">
    <source>
        <dbReference type="PROSITE" id="PS50222"/>
    </source>
</evidence>
<dbReference type="EMBL" id="QXGC01000107">
    <property type="protein sequence ID" value="KAE9249441.1"/>
    <property type="molecule type" value="Genomic_DNA"/>
</dbReference>
<dbReference type="PANTHER" id="PTHR46494:SF1">
    <property type="entry name" value="CORA FAMILY METAL ION TRANSPORTER (EUROFUNG)"/>
    <property type="match status" value="1"/>
</dbReference>
<gene>
    <name evidence="18" type="ORF">PF004_g3393</name>
    <name evidence="17" type="ORF">PF010_g7438</name>
    <name evidence="16" type="ORF">PF011_g7016</name>
</gene>
<dbReference type="FunFam" id="1.20.58.340:FF:000021">
    <property type="entry name" value="Magnesium and cobalt transporter CorA"/>
    <property type="match status" value="1"/>
</dbReference>
<keyword evidence="3" id="KW-0813">Transport</keyword>
<evidence type="ECO:0000256" key="6">
    <source>
        <dbReference type="ARBA" id="ARBA00022837"/>
    </source>
</evidence>
<proteinExistence type="inferred from homology"/>
<dbReference type="AlphaFoldDB" id="A0A6A3LCH7"/>
<dbReference type="GO" id="GO:0005886">
    <property type="term" value="C:plasma membrane"/>
    <property type="evidence" value="ECO:0007669"/>
    <property type="project" value="UniProtKB-SubCell"/>
</dbReference>
<dbReference type="Proteomes" id="UP000460718">
    <property type="component" value="Unassembled WGS sequence"/>
</dbReference>
<dbReference type="Proteomes" id="UP000476176">
    <property type="component" value="Unassembled WGS sequence"/>
</dbReference>
<reference evidence="19 20" key="1">
    <citation type="submission" date="2018-09" db="EMBL/GenBank/DDBJ databases">
        <title>Genomic investigation of the strawberry pathogen Phytophthora fragariae indicates pathogenicity is determined by transcriptional variation in three key races.</title>
        <authorList>
            <person name="Adams T.M."/>
            <person name="Armitage A.D."/>
            <person name="Sobczyk M.K."/>
            <person name="Bates H.J."/>
            <person name="Dunwell J.M."/>
            <person name="Nellist C.F."/>
            <person name="Harrison R.J."/>
        </authorList>
    </citation>
    <scope>NUCLEOTIDE SEQUENCE [LARGE SCALE GENOMIC DNA]</scope>
    <source>
        <strain evidence="18 20">BC-23</strain>
        <strain evidence="17 21">ONT-3</strain>
        <strain evidence="16 19">SCRP245</strain>
    </source>
</reference>
<evidence type="ECO:0000256" key="9">
    <source>
        <dbReference type="ARBA" id="ARBA00023065"/>
    </source>
</evidence>
<evidence type="ECO:0000256" key="3">
    <source>
        <dbReference type="ARBA" id="ARBA00022448"/>
    </source>
</evidence>
<name>A0A6A3LCH7_9STRA</name>
<dbReference type="InterPro" id="IPR018247">
    <property type="entry name" value="EF_Hand_1_Ca_BS"/>
</dbReference>
<dbReference type="GO" id="GO:0050897">
    <property type="term" value="F:cobalt ion binding"/>
    <property type="evidence" value="ECO:0007669"/>
    <property type="project" value="TreeGrafter"/>
</dbReference>
<comment type="catalytic activity">
    <reaction evidence="11">
        <text>Mg(2+)(in) = Mg(2+)(out)</text>
        <dbReference type="Rhea" id="RHEA:29827"/>
        <dbReference type="ChEBI" id="CHEBI:18420"/>
    </reaction>
</comment>
<accession>A0A6A3LCH7</accession>
<dbReference type="PROSITE" id="PS00018">
    <property type="entry name" value="EF_HAND_1"/>
    <property type="match status" value="1"/>
</dbReference>
<evidence type="ECO:0000313" key="17">
    <source>
        <dbReference type="EMBL" id="KAE9120586.1"/>
    </source>
</evidence>
<dbReference type="FunFam" id="1.20.58.340:FF:000004">
    <property type="entry name" value="Magnesium transport protein CorA"/>
    <property type="match status" value="1"/>
</dbReference>
<keyword evidence="7" id="KW-0460">Magnesium</keyword>
<comment type="caution">
    <text evidence="16">The sequence shown here is derived from an EMBL/GenBank/DDBJ whole genome shotgun (WGS) entry which is preliminary data.</text>
</comment>
<dbReference type="Gene3D" id="1.20.5.190">
    <property type="match status" value="1"/>
</dbReference>
<dbReference type="SUPFAM" id="SSF144083">
    <property type="entry name" value="Magnesium transport protein CorA, transmembrane region"/>
    <property type="match status" value="1"/>
</dbReference>
<dbReference type="CDD" id="cd12822">
    <property type="entry name" value="TmCorA-like"/>
    <property type="match status" value="1"/>
</dbReference>
<evidence type="ECO:0000256" key="13">
    <source>
        <dbReference type="SAM" id="MobiDB-lite"/>
    </source>
</evidence>
<feature type="compositionally biased region" description="Polar residues" evidence="13">
    <location>
        <begin position="96"/>
        <end position="108"/>
    </location>
</feature>
<keyword evidence="10 14" id="KW-0472">Membrane</keyword>
<dbReference type="PROSITE" id="PS50096">
    <property type="entry name" value="IQ"/>
    <property type="match status" value="4"/>
</dbReference>
<evidence type="ECO:0000313" key="20">
    <source>
        <dbReference type="Proteomes" id="UP000476176"/>
    </source>
</evidence>
<sequence length="1048" mass="118574">MLSVVDEAAQELKLELNHDTDKSSEVLVATTTDECQEVDDAVELALLKAMQARRFEGLEDLRNTLLATTQLTTSNVISTVVTALPHRVTRRKRSKLSTPPMSGPGSNQEPRETVYGAPKSMSARLSKGRRGSSPHQAQLPTFRRSLPALAIPAARLHRELLLERDAFMAQLAREREEKAQLECWAATRIQACYRGFTSRPRAVAYARRRNKLALRSVSCIRLDLAEMQERLRLRGNLPEEGGTGGKEMPMLWRQGVKDRARRKRDVKNRHEERQMAATRIQSCVRRFLAKIAYGHIVARARDERYLLAIVKIQSAFRGYSLRAWIQRLVPKLQYNAAVQIQALVRGSQARERASMLWFERMCEERRRAGLPFQLTLGSRVSIAHPNGTRLPTTVSDSPRTSLRGLYENRKSRASLEFKTAKWQEQRSFLRIFNVAQKLAARRARLVHRWNWTKTVVLDKRRQKRVKRMISAMSSSMASTTTRGSTQSSSSRTNVRNSWRSSTSRSASVELVPTSGVERPNSFRSSSQGSASPVNSSDHPTTSAANKIVKPLSLSGDNLLHVASIGSSQESDDVAWSNTLGADDTADDFSIRDPHFDLTTAKMTKLFSLCSPDDNEMLSYDGFRSGLEAMGIACDSDEQFQAFVDVVDDNKSGTISYEEFLSAIQEIKLAQLFNDAFVRTMPPLYASVKSRSEPATLGSIEYSPDRIRSVYPINHIKSFIYSTKPTWATVRWINVEGLHTLLVRRLSVRYRLHPLAVEDTLGLRVKRPKYVNLEMVTAYQNMYRASLLVLPEDDSPFDLMDQGELESRLRQLEIGHVMTVPEQLSLFVMKGVLISVQTAGTTCSTLWSALKQRLSISYSKVRQHSTAFLVYSIMDACVNELSPISQTFGAKLVMLERLMLLEPRYFDLGRIANCSKQVKALQMHCKPLFEIISKLVASDDYTGETLQYFADVQDHLTTIEEECEQHLDRCLSLVDDFNNARAAQQNDASYILALIAAIFLPAQFLTGVYGMNFPYIPETTYHYAYFIWWAVMLVVAALIVLLFKIKKWL</sequence>
<evidence type="ECO:0000313" key="21">
    <source>
        <dbReference type="Proteomes" id="UP000488956"/>
    </source>
</evidence>
<dbReference type="InterPro" id="IPR011992">
    <property type="entry name" value="EF-hand-dom_pair"/>
</dbReference>
<dbReference type="Pfam" id="PF00612">
    <property type="entry name" value="IQ"/>
    <property type="match status" value="3"/>
</dbReference>
<feature type="transmembrane region" description="Helical" evidence="14">
    <location>
        <begin position="826"/>
        <end position="849"/>
    </location>
</feature>
<feature type="region of interest" description="Disordered" evidence="13">
    <location>
        <begin position="88"/>
        <end position="138"/>
    </location>
</feature>
<evidence type="ECO:0000256" key="11">
    <source>
        <dbReference type="ARBA" id="ARBA00034269"/>
    </source>
</evidence>
<comment type="function">
    <text evidence="12">Mediates influx of magnesium ions. Alternates between open and closed states. Activated by low cytoplasmic Mg(2+) levels. Inactive when cytoplasmic Mg(2+) levels are high.</text>
</comment>
<feature type="compositionally biased region" description="Polar residues" evidence="13">
    <location>
        <begin position="521"/>
        <end position="542"/>
    </location>
</feature>
<dbReference type="InterPro" id="IPR045861">
    <property type="entry name" value="CorA_cytoplasmic_dom"/>
</dbReference>
<dbReference type="EMBL" id="QXFX01000316">
    <property type="protein sequence ID" value="KAE9120586.1"/>
    <property type="molecule type" value="Genomic_DNA"/>
</dbReference>
<evidence type="ECO:0000256" key="1">
    <source>
        <dbReference type="ARBA" id="ARBA00004651"/>
    </source>
</evidence>
<dbReference type="GO" id="GO:0005509">
    <property type="term" value="F:calcium ion binding"/>
    <property type="evidence" value="ECO:0007669"/>
    <property type="project" value="InterPro"/>
</dbReference>
<dbReference type="Pfam" id="PF01544">
    <property type="entry name" value="CorA"/>
    <property type="match status" value="1"/>
</dbReference>
<dbReference type="InterPro" id="IPR045863">
    <property type="entry name" value="CorA_TM1_TM2"/>
</dbReference>
<evidence type="ECO:0000256" key="14">
    <source>
        <dbReference type="SAM" id="Phobius"/>
    </source>
</evidence>
<evidence type="ECO:0000313" key="16">
    <source>
        <dbReference type="EMBL" id="KAE9016739.1"/>
    </source>
</evidence>
<evidence type="ECO:0000256" key="8">
    <source>
        <dbReference type="ARBA" id="ARBA00022989"/>
    </source>
</evidence>
<dbReference type="PROSITE" id="PS50222">
    <property type="entry name" value="EF_HAND_2"/>
    <property type="match status" value="1"/>
</dbReference>